<dbReference type="GO" id="GO:0005829">
    <property type="term" value="C:cytosol"/>
    <property type="evidence" value="ECO:0007669"/>
    <property type="project" value="TreeGrafter"/>
</dbReference>
<dbReference type="InterPro" id="IPR001763">
    <property type="entry name" value="Rhodanese-like_dom"/>
</dbReference>
<dbReference type="Pfam" id="PF13091">
    <property type="entry name" value="PLDc_2"/>
    <property type="match status" value="1"/>
</dbReference>
<dbReference type="SMART" id="SM00487">
    <property type="entry name" value="DEXDc"/>
    <property type="match status" value="1"/>
</dbReference>
<dbReference type="CDD" id="cd18799">
    <property type="entry name" value="SF2_C_EcoAI-like"/>
    <property type="match status" value="1"/>
</dbReference>
<dbReference type="Pfam" id="PF04851">
    <property type="entry name" value="ResIII"/>
    <property type="match status" value="1"/>
</dbReference>
<accession>A0A1H0VLE3</accession>
<organism evidence="4 5">
    <name type="scientific">Clostridium gasigenes</name>
    <dbReference type="NCBI Taxonomy" id="94869"/>
    <lineage>
        <taxon>Bacteria</taxon>
        <taxon>Bacillati</taxon>
        <taxon>Bacillota</taxon>
        <taxon>Clostridia</taxon>
        <taxon>Eubacteriales</taxon>
        <taxon>Clostridiaceae</taxon>
        <taxon>Clostridium</taxon>
    </lineage>
</organism>
<dbReference type="InterPro" id="IPR050742">
    <property type="entry name" value="Helicase_Restrict-Modif_Enz"/>
</dbReference>
<feature type="domain" description="Helicase C-terminal" evidence="3">
    <location>
        <begin position="456"/>
        <end position="641"/>
    </location>
</feature>
<dbReference type="SUPFAM" id="SSF56024">
    <property type="entry name" value="Phospholipase D/nuclease"/>
    <property type="match status" value="1"/>
</dbReference>
<dbReference type="SUPFAM" id="SSF52540">
    <property type="entry name" value="P-loop containing nucleoside triphosphate hydrolases"/>
    <property type="match status" value="1"/>
</dbReference>
<keyword evidence="4" id="KW-0547">Nucleotide-binding</keyword>
<dbReference type="InterPro" id="IPR006935">
    <property type="entry name" value="Helicase/UvrB_N"/>
</dbReference>
<dbReference type="OrthoDB" id="9802848at2"/>
<keyword evidence="4" id="KW-0347">Helicase</keyword>
<dbReference type="PANTHER" id="PTHR47396">
    <property type="entry name" value="TYPE I RESTRICTION ENZYME ECOKI R PROTEIN"/>
    <property type="match status" value="1"/>
</dbReference>
<dbReference type="PROSITE" id="PS51194">
    <property type="entry name" value="HELICASE_CTER"/>
    <property type="match status" value="1"/>
</dbReference>
<dbReference type="PROSITE" id="PS51192">
    <property type="entry name" value="HELICASE_ATP_BIND_1"/>
    <property type="match status" value="1"/>
</dbReference>
<dbReference type="Proteomes" id="UP000198597">
    <property type="component" value="Unassembled WGS sequence"/>
</dbReference>
<evidence type="ECO:0000313" key="5">
    <source>
        <dbReference type="Proteomes" id="UP000198597"/>
    </source>
</evidence>
<feature type="domain" description="Helicase ATP-binding" evidence="2">
    <location>
        <begin position="251"/>
        <end position="401"/>
    </location>
</feature>
<dbReference type="InterPro" id="IPR014001">
    <property type="entry name" value="Helicase_ATP-bd"/>
</dbReference>
<reference evidence="4 5" key="1">
    <citation type="submission" date="2016-10" db="EMBL/GenBank/DDBJ databases">
        <authorList>
            <person name="de Groot N.N."/>
        </authorList>
    </citation>
    <scope>NUCLEOTIDE SEQUENCE [LARGE SCALE GENOMIC DNA]</scope>
    <source>
        <strain evidence="4 5">DSM 12272</strain>
    </source>
</reference>
<dbReference type="SMART" id="SM00490">
    <property type="entry name" value="HELICc"/>
    <property type="match status" value="1"/>
</dbReference>
<dbReference type="RefSeq" id="WP_089972855.1">
    <property type="nucleotide sequence ID" value="NZ_FNJM01000017.1"/>
</dbReference>
<dbReference type="InterPro" id="IPR025202">
    <property type="entry name" value="PLD-like_dom"/>
</dbReference>
<dbReference type="Gene3D" id="3.30.870.10">
    <property type="entry name" value="Endonuclease Chain A"/>
    <property type="match status" value="1"/>
</dbReference>
<feature type="domain" description="Rhodanese" evidence="1">
    <location>
        <begin position="472"/>
        <end position="513"/>
    </location>
</feature>
<name>A0A1H0VLE3_9CLOT</name>
<keyword evidence="5" id="KW-1185">Reference proteome</keyword>
<dbReference type="GO" id="GO:0016787">
    <property type="term" value="F:hydrolase activity"/>
    <property type="evidence" value="ECO:0007669"/>
    <property type="project" value="InterPro"/>
</dbReference>
<dbReference type="InterPro" id="IPR027417">
    <property type="entry name" value="P-loop_NTPase"/>
</dbReference>
<proteinExistence type="predicted"/>
<evidence type="ECO:0000259" key="3">
    <source>
        <dbReference type="PROSITE" id="PS51194"/>
    </source>
</evidence>
<evidence type="ECO:0000259" key="2">
    <source>
        <dbReference type="PROSITE" id="PS51192"/>
    </source>
</evidence>
<dbReference type="PROSITE" id="PS50206">
    <property type="entry name" value="RHODANESE_3"/>
    <property type="match status" value="1"/>
</dbReference>
<dbReference type="Pfam" id="PF00271">
    <property type="entry name" value="Helicase_C"/>
    <property type="match status" value="1"/>
</dbReference>
<dbReference type="EMBL" id="FNJM01000017">
    <property type="protein sequence ID" value="SDP79183.1"/>
    <property type="molecule type" value="Genomic_DNA"/>
</dbReference>
<protein>
    <submittedName>
        <fullName evidence="4">Helicase conserved C-terminal domain-containing protein</fullName>
    </submittedName>
</protein>
<keyword evidence="4" id="KW-0378">Hydrolase</keyword>
<evidence type="ECO:0000313" key="4">
    <source>
        <dbReference type="EMBL" id="SDP79183.1"/>
    </source>
</evidence>
<dbReference type="InterPro" id="IPR001650">
    <property type="entry name" value="Helicase_C-like"/>
</dbReference>
<dbReference type="GO" id="GO:0005524">
    <property type="term" value="F:ATP binding"/>
    <property type="evidence" value="ECO:0007669"/>
    <property type="project" value="InterPro"/>
</dbReference>
<dbReference type="PANTHER" id="PTHR47396:SF1">
    <property type="entry name" value="ATP-DEPENDENT HELICASE IRC3-RELATED"/>
    <property type="match status" value="1"/>
</dbReference>
<dbReference type="CDD" id="cd09205">
    <property type="entry name" value="PLDc_N_DEXD_b3"/>
    <property type="match status" value="1"/>
</dbReference>
<sequence>MDIGFKNESVYSIKGTELLEGICIKEDNIVEKEIALDSMYTSNAITGGIDFLYYRLKESFKNAKRIDIIVSFLMESGVKMILNDLEEALDRGVSIRILTGNYLNITQPQALYLLKDKLKDRVDLRFYNIKNKSFHPKSYMFHGDVDSEIYIGSSNISRGALTSSIEWNYRFTKSQHNNDFNVFYNNFEDLFNNHSLEITDEVLKDYSKSWTKPNVYKDFEKSDVEEIEESNVSNLFEPRGAQIEALYALKQCREEGYDKGLVVAATGIGKTYLAAFDSIKYERVLFIAHREEIIKQAAISFKNVRNSDDIGYFYGNNKDTDNKCIFALVQTLGKEEYLNCKYFPRNYFDYIVVDEFHHAVSGNYKNIMEYFKPKFLLGLTATPERLDSKDVFSLCDYNNVYEVRLKDAINKGYLVPFRYYGIYDETVSYEDIEFKNGKYNDKELEEALMLSKRGNLILNNYLKYNSKTAMGFCTSRKHAEYMAKYFSEKGIESVAVYSGETGEYSEERKVALAKLSSGEIKVVFSVDMFNEGVDIPSIDMVMSLRPTQSPTVFLQQLGRGLRKYKDKAYLNVLDFIGNYKKANLIPFLLSGKDYNKGESKNNKQGDYDYPEECVIDFDFRIVDIFKAQAEKEMKIKDKILEEYKTIKEDLGHRPSRVEFFTNIDNEIYENIKSNSKLNPLTNYMEFLYENEELNKEEKELYNTRGREFINMIETTSMSKTYKMPVLLSFYNNGNLKMEVDEEDIYNNFKEFYEKGSNGVDMLQHKGTKDFKNWGKKEYLKLAKENPVKFLIQTHGEFFRKKDGSVIALQEDLKDCLDKGEFRWHFRDAVELRIMVYYKTRFEDKNKSN</sequence>
<dbReference type="STRING" id="94869.SAMN04488529_11763"/>
<gene>
    <name evidence="4" type="ORF">SAMN04488529_11763</name>
</gene>
<dbReference type="CDD" id="cd18032">
    <property type="entry name" value="DEXHc_RE_I_III_res"/>
    <property type="match status" value="1"/>
</dbReference>
<dbReference type="GO" id="GO:0004386">
    <property type="term" value="F:helicase activity"/>
    <property type="evidence" value="ECO:0007669"/>
    <property type="project" value="UniProtKB-KW"/>
</dbReference>
<dbReference type="AlphaFoldDB" id="A0A1H0VLE3"/>
<dbReference type="GO" id="GO:0003677">
    <property type="term" value="F:DNA binding"/>
    <property type="evidence" value="ECO:0007669"/>
    <property type="project" value="InterPro"/>
</dbReference>
<keyword evidence="4" id="KW-0067">ATP-binding</keyword>
<evidence type="ECO:0000259" key="1">
    <source>
        <dbReference type="PROSITE" id="PS50206"/>
    </source>
</evidence>
<dbReference type="Gene3D" id="3.40.50.300">
    <property type="entry name" value="P-loop containing nucleotide triphosphate hydrolases"/>
    <property type="match status" value="2"/>
</dbReference>